<evidence type="ECO:0000313" key="1">
    <source>
        <dbReference type="EMBL" id="SDF66119.1"/>
    </source>
</evidence>
<dbReference type="RefSeq" id="WP_089831058.1">
    <property type="nucleotide sequence ID" value="NZ_FNBN01000002.1"/>
</dbReference>
<dbReference type="EMBL" id="FNBN01000002">
    <property type="protein sequence ID" value="SDF66119.1"/>
    <property type="molecule type" value="Genomic_DNA"/>
</dbReference>
<dbReference type="AlphaFoldDB" id="A0A1G7MYD0"/>
<proteinExistence type="predicted"/>
<protein>
    <submittedName>
        <fullName evidence="1">Uncharacterized protein</fullName>
    </submittedName>
</protein>
<evidence type="ECO:0000313" key="2">
    <source>
        <dbReference type="Proteomes" id="UP000199045"/>
    </source>
</evidence>
<dbReference type="Proteomes" id="UP000199045">
    <property type="component" value="Unassembled WGS sequence"/>
</dbReference>
<accession>A0A1G7MYD0</accession>
<organism evidence="1 2">
    <name type="scientific">Chitinophaga filiformis</name>
    <name type="common">Myxococcus filiformis</name>
    <name type="synonym">Flexibacter filiformis</name>
    <dbReference type="NCBI Taxonomy" id="104663"/>
    <lineage>
        <taxon>Bacteria</taxon>
        <taxon>Pseudomonadati</taxon>
        <taxon>Bacteroidota</taxon>
        <taxon>Chitinophagia</taxon>
        <taxon>Chitinophagales</taxon>
        <taxon>Chitinophagaceae</taxon>
        <taxon>Chitinophaga</taxon>
    </lineage>
</organism>
<reference evidence="1 2" key="1">
    <citation type="submission" date="2016-10" db="EMBL/GenBank/DDBJ databases">
        <authorList>
            <person name="de Groot N.N."/>
        </authorList>
    </citation>
    <scope>NUCLEOTIDE SEQUENCE [LARGE SCALE GENOMIC DNA]</scope>
    <source>
        <strain evidence="1 2">DSM 527</strain>
    </source>
</reference>
<sequence>MSYILLQGSSSNVERIELHDCPKCKHGVLEDRVPRGFFVKYVLGVFPIRRYICYSCLKKSYVWHKPQKKQVITEDALTAIRPKPVAIPAH</sequence>
<name>A0A1G7MYD0_CHIFI</name>
<gene>
    <name evidence="1" type="ORF">SAMN04488121_102582</name>
</gene>
<dbReference type="OrthoDB" id="673504at2"/>